<dbReference type="InterPro" id="IPR011990">
    <property type="entry name" value="TPR-like_helical_dom_sf"/>
</dbReference>
<accession>A0A4Q5M6M6</accession>
<dbReference type="SUPFAM" id="SSF48452">
    <property type="entry name" value="TPR-like"/>
    <property type="match status" value="1"/>
</dbReference>
<dbReference type="Gene3D" id="1.25.40.10">
    <property type="entry name" value="Tetratricopeptide repeat domain"/>
    <property type="match status" value="1"/>
</dbReference>
<dbReference type="OrthoDB" id="2044786at2"/>
<feature type="domain" description="Knr4/Smi1-like" evidence="1">
    <location>
        <begin position="249"/>
        <end position="388"/>
    </location>
</feature>
<dbReference type="SUPFAM" id="SSF160631">
    <property type="entry name" value="SMI1/KNR4-like"/>
    <property type="match status" value="1"/>
</dbReference>
<comment type="caution">
    <text evidence="2">The sequence shown here is derived from an EMBL/GenBank/DDBJ whole genome shotgun (WGS) entry which is preliminary data.</text>
</comment>
<dbReference type="RefSeq" id="WP_130019053.1">
    <property type="nucleotide sequence ID" value="NZ_SEWF01000001.1"/>
</dbReference>
<proteinExistence type="predicted"/>
<dbReference type="Proteomes" id="UP000293162">
    <property type="component" value="Unassembled WGS sequence"/>
</dbReference>
<organism evidence="2 3">
    <name type="scientific">Emticicia agri</name>
    <dbReference type="NCBI Taxonomy" id="2492393"/>
    <lineage>
        <taxon>Bacteria</taxon>
        <taxon>Pseudomonadati</taxon>
        <taxon>Bacteroidota</taxon>
        <taxon>Cytophagia</taxon>
        <taxon>Cytophagales</taxon>
        <taxon>Leadbetterellaceae</taxon>
        <taxon>Emticicia</taxon>
    </lineage>
</organism>
<protein>
    <recommendedName>
        <fullName evidence="1">Knr4/Smi1-like domain-containing protein</fullName>
    </recommendedName>
</protein>
<dbReference type="Pfam" id="PF14568">
    <property type="entry name" value="SUKH_6"/>
    <property type="match status" value="1"/>
</dbReference>
<dbReference type="InterPro" id="IPR018958">
    <property type="entry name" value="Knr4/Smi1-like_dom"/>
</dbReference>
<name>A0A4Q5M6M6_9BACT</name>
<dbReference type="InterPro" id="IPR037883">
    <property type="entry name" value="Knr4/Smi1-like_sf"/>
</dbReference>
<evidence type="ECO:0000259" key="1">
    <source>
        <dbReference type="SMART" id="SM00860"/>
    </source>
</evidence>
<gene>
    <name evidence="2" type="ORF">EWM59_00865</name>
</gene>
<dbReference type="Gene3D" id="3.40.1580.10">
    <property type="entry name" value="SMI1/KNR4-like"/>
    <property type="match status" value="1"/>
</dbReference>
<dbReference type="SMART" id="SM00860">
    <property type="entry name" value="SMI1_KNR4"/>
    <property type="match status" value="1"/>
</dbReference>
<dbReference type="EMBL" id="SEWF01000001">
    <property type="protein sequence ID" value="RYU97707.1"/>
    <property type="molecule type" value="Genomic_DNA"/>
</dbReference>
<evidence type="ECO:0000313" key="3">
    <source>
        <dbReference type="Proteomes" id="UP000293162"/>
    </source>
</evidence>
<keyword evidence="3" id="KW-1185">Reference proteome</keyword>
<evidence type="ECO:0000313" key="2">
    <source>
        <dbReference type="EMBL" id="RYU97707.1"/>
    </source>
</evidence>
<dbReference type="AlphaFoldDB" id="A0A4Q5M6M6"/>
<reference evidence="2 3" key="1">
    <citation type="submission" date="2019-02" db="EMBL/GenBank/DDBJ databases">
        <title>Bacterial novel species Emticicia sp. 17J42-9 isolated from soil.</title>
        <authorList>
            <person name="Jung H.-Y."/>
        </authorList>
    </citation>
    <scope>NUCLEOTIDE SEQUENCE [LARGE SCALE GENOMIC DNA]</scope>
    <source>
        <strain evidence="2 3">17J42-9</strain>
    </source>
</reference>
<sequence length="399" mass="46988">MKKLFLLWFICVINNCNAQKNIEKRVEEMRQQYIGREYEKAYQSAGKILQDDTKNLSALHCLMNTAYELKKPKEAIEASNRIISSIDQSTLFPYLEEHSYYRQLLREAYNLRAWISYETGKDLSKALEDVNAALSITSPIDKDPHLNAYVDTKVRILLKLNRPKEAYATAEKALRKDPDIQDLQDIKTSEAYQAYITEVHKSGWGKYTKGTTTETAIEALIRYENFIKIYEKETEQKMPYQQLKWYKKKFSAKDIQEAEKRLGISLPPDYIKFVTTYGNFSIQEGYNLLEPKEITRLSDALRKEWEINLEKKCTPKQRENLDNLICFGYGTEDQQDVWYYVFSYKTRNQQTGYMDVLPYNQDDWWDLTKTPTLIYTDKRGGFDNYISQLIDSLIQDIIE</sequence>